<evidence type="ECO:0000313" key="2">
    <source>
        <dbReference type="Proteomes" id="UP001344888"/>
    </source>
</evidence>
<accession>A0AAW9NJA6</accession>
<organism evidence="1 2">
    <name type="scientific">Metasolibacillus meyeri</name>
    <dbReference type="NCBI Taxonomy" id="1071052"/>
    <lineage>
        <taxon>Bacteria</taxon>
        <taxon>Bacillati</taxon>
        <taxon>Bacillota</taxon>
        <taxon>Bacilli</taxon>
        <taxon>Bacillales</taxon>
        <taxon>Caryophanaceae</taxon>
        <taxon>Metasolibacillus</taxon>
    </lineage>
</organism>
<dbReference type="EMBL" id="JARSFG010000003">
    <property type="protein sequence ID" value="MEC1177510.1"/>
    <property type="molecule type" value="Genomic_DNA"/>
</dbReference>
<dbReference type="Proteomes" id="UP001344888">
    <property type="component" value="Unassembled WGS sequence"/>
</dbReference>
<reference evidence="1 2" key="1">
    <citation type="submission" date="2023-03" db="EMBL/GenBank/DDBJ databases">
        <title>Bacillus Genome Sequencing.</title>
        <authorList>
            <person name="Dunlap C."/>
        </authorList>
    </citation>
    <scope>NUCLEOTIDE SEQUENCE [LARGE SCALE GENOMIC DNA]</scope>
    <source>
        <strain evidence="1 2">B-59205</strain>
    </source>
</reference>
<comment type="caution">
    <text evidence="1">The sequence shown here is derived from an EMBL/GenBank/DDBJ whole genome shotgun (WGS) entry which is preliminary data.</text>
</comment>
<dbReference type="RefSeq" id="WP_326121884.1">
    <property type="nucleotide sequence ID" value="NZ_JARSFG010000003.1"/>
</dbReference>
<sequence length="61" mass="7269">MKICDSATAFVVHYEPTIAYLENYFAHNQEQFTEYFTYHCLRKEQKMQDALGKHPAQLKQI</sequence>
<keyword evidence="2" id="KW-1185">Reference proteome</keyword>
<dbReference type="AlphaFoldDB" id="A0AAW9NJA6"/>
<protein>
    <submittedName>
        <fullName evidence="1">Uncharacterized protein</fullName>
    </submittedName>
</protein>
<evidence type="ECO:0000313" key="1">
    <source>
        <dbReference type="EMBL" id="MEC1177510.1"/>
    </source>
</evidence>
<proteinExistence type="predicted"/>
<gene>
    <name evidence="1" type="ORF">P9B03_03355</name>
</gene>
<name>A0AAW9NJA6_9BACL</name>